<organism evidence="1 2">
    <name type="scientific">Hymenobacter cellulosilyticus</name>
    <dbReference type="NCBI Taxonomy" id="2932248"/>
    <lineage>
        <taxon>Bacteria</taxon>
        <taxon>Pseudomonadati</taxon>
        <taxon>Bacteroidota</taxon>
        <taxon>Cytophagia</taxon>
        <taxon>Cytophagales</taxon>
        <taxon>Hymenobacteraceae</taxon>
        <taxon>Hymenobacter</taxon>
    </lineage>
</organism>
<accession>A0A8T9Q6D5</accession>
<sequence>MDILTVQQREFLVYEAFIRRAAQLNLPFMLKGSYVTRQYFANPADRIPGDLDWLYMEPLAEVSSAREVFNDWVVQVTEQAAHDGVRFRSFRENAFWRTIDYAMDDDFPTVNTDLAYWLDGEEKLDEIPLDISFNLPLSVPSVPLLYRPLHGEPFLVPHTAPLALQISWKIHQTLVRPRFKDLFDLIHLLRHPDFTYTTRQQALQALVDECQTDETNVHRLRHLVAGKLAPLFPDGVSASWDAWRHGIQPRGRNIIFYFREQAEFLTNETNLPTHLSDFEAQVREAFQQAGFEQALPHLPVPTKFKPQPKLVAKAATLADSGSAQASGTKSSAVTKLPWSWRDAFNKLFR</sequence>
<protein>
    <submittedName>
        <fullName evidence="1">Nucleotidyl transferase AbiEii/AbiGii toxin family protein</fullName>
    </submittedName>
</protein>
<name>A0A8T9Q6D5_9BACT</name>
<dbReference type="InterPro" id="IPR014942">
    <property type="entry name" value="AbiEii"/>
</dbReference>
<reference evidence="1" key="1">
    <citation type="submission" date="2022-04" db="EMBL/GenBank/DDBJ databases">
        <title>Hymenobacter sp. isolated from the air.</title>
        <authorList>
            <person name="Won M."/>
            <person name="Lee C.-M."/>
            <person name="Woen H.-Y."/>
            <person name="Kwon S.-W."/>
        </authorList>
    </citation>
    <scope>NUCLEOTIDE SEQUENCE</scope>
    <source>
        <strain evidence="1">5116S-3</strain>
    </source>
</reference>
<dbReference type="EMBL" id="CP095046">
    <property type="protein sequence ID" value="UOQ71961.1"/>
    <property type="molecule type" value="Genomic_DNA"/>
</dbReference>
<proteinExistence type="predicted"/>
<dbReference type="GO" id="GO:0016740">
    <property type="term" value="F:transferase activity"/>
    <property type="evidence" value="ECO:0007669"/>
    <property type="project" value="UniProtKB-KW"/>
</dbReference>
<evidence type="ECO:0000313" key="2">
    <source>
        <dbReference type="Proteomes" id="UP000831796"/>
    </source>
</evidence>
<keyword evidence="2" id="KW-1185">Reference proteome</keyword>
<dbReference type="RefSeq" id="WP_244675360.1">
    <property type="nucleotide sequence ID" value="NZ_CP095046.1"/>
</dbReference>
<keyword evidence="1" id="KW-0808">Transferase</keyword>
<evidence type="ECO:0000313" key="1">
    <source>
        <dbReference type="EMBL" id="UOQ71961.1"/>
    </source>
</evidence>
<dbReference type="KEGG" id="hcu:MUN79_25760"/>
<dbReference type="AlphaFoldDB" id="A0A8T9Q6D5"/>
<dbReference type="Pfam" id="PF08843">
    <property type="entry name" value="AbiEii"/>
    <property type="match status" value="1"/>
</dbReference>
<dbReference type="Proteomes" id="UP000831796">
    <property type="component" value="Chromosome"/>
</dbReference>
<gene>
    <name evidence="1" type="ORF">MUN79_25760</name>
</gene>